<evidence type="ECO:0000313" key="2">
    <source>
        <dbReference type="Proteomes" id="UP000095280"/>
    </source>
</evidence>
<dbReference type="Proteomes" id="UP000095280">
    <property type="component" value="Unplaced"/>
</dbReference>
<dbReference type="WBParaSite" id="maker-uti_cns_0002215-snap-gene-0.4-mRNA-1">
    <property type="protein sequence ID" value="maker-uti_cns_0002215-snap-gene-0.4-mRNA-1"/>
    <property type="gene ID" value="maker-uti_cns_0002215-snap-gene-0.4"/>
</dbReference>
<name>A0A1I8GJF2_9PLAT</name>
<reference evidence="3" key="1">
    <citation type="submission" date="2016-11" db="UniProtKB">
        <authorList>
            <consortium name="WormBaseParasite"/>
        </authorList>
    </citation>
    <scope>IDENTIFICATION</scope>
</reference>
<organism evidence="2 3">
    <name type="scientific">Macrostomum lignano</name>
    <dbReference type="NCBI Taxonomy" id="282301"/>
    <lineage>
        <taxon>Eukaryota</taxon>
        <taxon>Metazoa</taxon>
        <taxon>Spiralia</taxon>
        <taxon>Lophotrochozoa</taxon>
        <taxon>Platyhelminthes</taxon>
        <taxon>Rhabditophora</taxon>
        <taxon>Macrostomorpha</taxon>
        <taxon>Macrostomida</taxon>
        <taxon>Macrostomidae</taxon>
        <taxon>Macrostomum</taxon>
    </lineage>
</organism>
<feature type="compositionally biased region" description="Basic and acidic residues" evidence="1">
    <location>
        <begin position="46"/>
        <end position="56"/>
    </location>
</feature>
<evidence type="ECO:0000313" key="3">
    <source>
        <dbReference type="WBParaSite" id="maker-uti_cns_0002215-snap-gene-0.4-mRNA-1"/>
    </source>
</evidence>
<evidence type="ECO:0000256" key="1">
    <source>
        <dbReference type="SAM" id="MobiDB-lite"/>
    </source>
</evidence>
<keyword evidence="2" id="KW-1185">Reference proteome</keyword>
<accession>A0A1I8GJF2</accession>
<proteinExistence type="predicted"/>
<dbReference type="AlphaFoldDB" id="A0A1I8GJF2"/>
<protein>
    <submittedName>
        <fullName evidence="3">ANK_REP_REGION domain-containing protein</fullName>
    </submittedName>
</protein>
<sequence length="85" mass="9596">RNWTPAHIAKKQNYINIFEVLRQVTTIIENWEEEIILEETIEISKPDTIADHHMSESDDDGGARRLRSIGSSGHPKSGRADILGS</sequence>
<feature type="region of interest" description="Disordered" evidence="1">
    <location>
        <begin position="46"/>
        <end position="85"/>
    </location>
</feature>